<evidence type="ECO:0000256" key="4">
    <source>
        <dbReference type="ARBA" id="ARBA00022692"/>
    </source>
</evidence>
<reference evidence="10 11" key="1">
    <citation type="submission" date="2019-08" db="EMBL/GenBank/DDBJ databases">
        <authorList>
            <person name="Hu J."/>
        </authorList>
    </citation>
    <scope>NUCLEOTIDE SEQUENCE [LARGE SCALE GENOMIC DNA]</scope>
    <source>
        <strain evidence="10 11">NEAU-184</strain>
    </source>
</reference>
<keyword evidence="4 9" id="KW-0812">Transmembrane</keyword>
<keyword evidence="6" id="KW-0406">Ion transport</keyword>
<feature type="transmembrane region" description="Helical" evidence="9">
    <location>
        <begin position="400"/>
        <end position="421"/>
    </location>
</feature>
<feature type="transmembrane region" description="Helical" evidence="9">
    <location>
        <begin position="124"/>
        <end position="149"/>
    </location>
</feature>
<feature type="transmembrane region" description="Helical" evidence="9">
    <location>
        <begin position="175"/>
        <end position="197"/>
    </location>
</feature>
<evidence type="ECO:0000256" key="8">
    <source>
        <dbReference type="SAM" id="MobiDB-lite"/>
    </source>
</evidence>
<keyword evidence="5 9" id="KW-1133">Transmembrane helix</keyword>
<gene>
    <name evidence="10" type="ORF">FYC51_07250</name>
</gene>
<evidence type="ECO:0000313" key="10">
    <source>
        <dbReference type="EMBL" id="TYL54652.1"/>
    </source>
</evidence>
<dbReference type="Pfam" id="PF02386">
    <property type="entry name" value="TrkH"/>
    <property type="match status" value="1"/>
</dbReference>
<feature type="transmembrane region" description="Helical" evidence="9">
    <location>
        <begin position="273"/>
        <end position="295"/>
    </location>
</feature>
<evidence type="ECO:0000256" key="6">
    <source>
        <dbReference type="ARBA" id="ARBA00023065"/>
    </source>
</evidence>
<name>A0A5S4V6N7_9MICO</name>
<keyword evidence="2" id="KW-0813">Transport</keyword>
<dbReference type="EMBL" id="VSSB01000001">
    <property type="protein sequence ID" value="TYL54652.1"/>
    <property type="molecule type" value="Genomic_DNA"/>
</dbReference>
<comment type="subcellular location">
    <subcellularLocation>
        <location evidence="1">Cell membrane</location>
        <topology evidence="1">Multi-pass membrane protein</topology>
    </subcellularLocation>
</comment>
<organism evidence="10 11">
    <name type="scientific">Agromyces mariniharenae</name>
    <dbReference type="NCBI Taxonomy" id="2604423"/>
    <lineage>
        <taxon>Bacteria</taxon>
        <taxon>Bacillati</taxon>
        <taxon>Actinomycetota</taxon>
        <taxon>Actinomycetes</taxon>
        <taxon>Micrococcales</taxon>
        <taxon>Microbacteriaceae</taxon>
        <taxon>Agromyces</taxon>
    </lineage>
</organism>
<evidence type="ECO:0000256" key="7">
    <source>
        <dbReference type="ARBA" id="ARBA00023136"/>
    </source>
</evidence>
<comment type="caution">
    <text evidence="10">The sequence shown here is derived from an EMBL/GenBank/DDBJ whole genome shotgun (WGS) entry which is preliminary data.</text>
</comment>
<accession>A0A5S4V6N7</accession>
<keyword evidence="11" id="KW-1185">Reference proteome</keyword>
<dbReference type="PANTHER" id="PTHR32024:SF1">
    <property type="entry name" value="KTR SYSTEM POTASSIUM UPTAKE PROTEIN B"/>
    <property type="match status" value="1"/>
</dbReference>
<keyword evidence="3" id="KW-1003">Cell membrane</keyword>
<protein>
    <submittedName>
        <fullName evidence="10">TrkH family potassium uptake protein</fullName>
    </submittedName>
</protein>
<proteinExistence type="predicted"/>
<sequence>MSKPGQAHANRERRAAGRTTTTAYLLPNLRPRAYGVPVATRKPGDEGPAEQLRRRFRLHPAQVVVVGFMAAIAAGTLLLLLPGMTAPGRSTSFVDALFTAASAVTTTGLDSVGTATHWTFLGQLVIIVMTQLGGLGILVSAALVGVLLARRLSLRTRLNAAGEFRAEGFTDLRRLVRAVIGITLLIEAVVAALLFLRYVTHYGWGPGKAVWNAVFTSISAFTNLGFTLQSDSMMGFVGDPFVCLPVCAAVILGGLGFPVIVQLWKEWRHPLRWSMNTNLVIVGTILLLAGGWAYLTAVEWSNPGTLGPLDPATKVLAGFFASVMTRSAGFNTVDIAAMSSESWFAIDVLMFIGTGPASVGGGIRITTFLVLFFVMLAELRGEAQVNIFGKRLSRAVHRQAITVVLVAVAAVVGPTLLLLQITESSLDRILFEVISAFSTTGMSTGITPELPDSAKVVLVLLMLLGRVGPLTLGSALILRDRRILYEFPRERPVVG</sequence>
<dbReference type="PANTHER" id="PTHR32024">
    <property type="entry name" value="TRK SYSTEM POTASSIUM UPTAKE PROTEIN TRKG-RELATED"/>
    <property type="match status" value="1"/>
</dbReference>
<dbReference type="Proteomes" id="UP000325243">
    <property type="component" value="Unassembled WGS sequence"/>
</dbReference>
<dbReference type="GO" id="GO:0030001">
    <property type="term" value="P:metal ion transport"/>
    <property type="evidence" value="ECO:0007669"/>
    <property type="project" value="UniProtKB-ARBA"/>
</dbReference>
<keyword evidence="7 9" id="KW-0472">Membrane</keyword>
<evidence type="ECO:0000313" key="11">
    <source>
        <dbReference type="Proteomes" id="UP000325243"/>
    </source>
</evidence>
<evidence type="ECO:0000256" key="3">
    <source>
        <dbReference type="ARBA" id="ARBA00022475"/>
    </source>
</evidence>
<feature type="region of interest" description="Disordered" evidence="8">
    <location>
        <begin position="1"/>
        <end position="22"/>
    </location>
</feature>
<dbReference type="GO" id="GO:0005886">
    <property type="term" value="C:plasma membrane"/>
    <property type="evidence" value="ECO:0007669"/>
    <property type="project" value="UniProtKB-SubCell"/>
</dbReference>
<dbReference type="GO" id="GO:0008324">
    <property type="term" value="F:monoatomic cation transmembrane transporter activity"/>
    <property type="evidence" value="ECO:0007669"/>
    <property type="project" value="InterPro"/>
</dbReference>
<evidence type="ECO:0000256" key="9">
    <source>
        <dbReference type="SAM" id="Phobius"/>
    </source>
</evidence>
<evidence type="ECO:0000256" key="2">
    <source>
        <dbReference type="ARBA" id="ARBA00022448"/>
    </source>
</evidence>
<evidence type="ECO:0000256" key="5">
    <source>
        <dbReference type="ARBA" id="ARBA00022989"/>
    </source>
</evidence>
<feature type="transmembrane region" description="Helical" evidence="9">
    <location>
        <begin position="357"/>
        <end position="379"/>
    </location>
</feature>
<feature type="transmembrane region" description="Helical" evidence="9">
    <location>
        <begin position="456"/>
        <end position="478"/>
    </location>
</feature>
<dbReference type="AlphaFoldDB" id="A0A5S4V6N7"/>
<feature type="transmembrane region" description="Helical" evidence="9">
    <location>
        <begin position="63"/>
        <end position="84"/>
    </location>
</feature>
<dbReference type="InterPro" id="IPR003445">
    <property type="entry name" value="Cat_transpt"/>
</dbReference>
<evidence type="ECO:0000256" key="1">
    <source>
        <dbReference type="ARBA" id="ARBA00004651"/>
    </source>
</evidence>
<feature type="transmembrane region" description="Helical" evidence="9">
    <location>
        <begin position="240"/>
        <end position="261"/>
    </location>
</feature>